<dbReference type="Gene3D" id="3.30.565.10">
    <property type="entry name" value="Histidine kinase-like ATPase, C-terminal domain"/>
    <property type="match status" value="1"/>
</dbReference>
<dbReference type="SMART" id="SM00387">
    <property type="entry name" value="HATPase_c"/>
    <property type="match status" value="1"/>
</dbReference>
<keyword evidence="5" id="KW-0597">Phosphoprotein</keyword>
<dbReference type="Gene3D" id="6.10.340.10">
    <property type="match status" value="1"/>
</dbReference>
<gene>
    <name evidence="17" type="ORF">ACFOZ1_02465</name>
</gene>
<dbReference type="InterPro" id="IPR003660">
    <property type="entry name" value="HAMP_dom"/>
</dbReference>
<keyword evidence="4" id="KW-1003">Cell membrane</keyword>
<feature type="transmembrane region" description="Helical" evidence="14">
    <location>
        <begin position="170"/>
        <end position="193"/>
    </location>
</feature>
<dbReference type="InterPro" id="IPR003594">
    <property type="entry name" value="HATPase_dom"/>
</dbReference>
<evidence type="ECO:0000256" key="5">
    <source>
        <dbReference type="ARBA" id="ARBA00022553"/>
    </source>
</evidence>
<comment type="catalytic activity">
    <reaction evidence="1">
        <text>ATP + protein L-histidine = ADP + protein N-phospho-L-histidine.</text>
        <dbReference type="EC" id="2.7.13.3"/>
    </reaction>
</comment>
<evidence type="ECO:0000256" key="10">
    <source>
        <dbReference type="ARBA" id="ARBA00022840"/>
    </source>
</evidence>
<proteinExistence type="predicted"/>
<dbReference type="CDD" id="cd00082">
    <property type="entry name" value="HisKA"/>
    <property type="match status" value="1"/>
</dbReference>
<accession>A0ABV8VR38</accession>
<dbReference type="InterPro" id="IPR036097">
    <property type="entry name" value="HisK_dim/P_sf"/>
</dbReference>
<evidence type="ECO:0000256" key="9">
    <source>
        <dbReference type="ARBA" id="ARBA00022777"/>
    </source>
</evidence>
<dbReference type="SUPFAM" id="SSF158472">
    <property type="entry name" value="HAMP domain-like"/>
    <property type="match status" value="1"/>
</dbReference>
<dbReference type="InterPro" id="IPR005467">
    <property type="entry name" value="His_kinase_dom"/>
</dbReference>
<dbReference type="PANTHER" id="PTHR45528:SF1">
    <property type="entry name" value="SENSOR HISTIDINE KINASE CPXA"/>
    <property type="match status" value="1"/>
</dbReference>
<keyword evidence="18" id="KW-1185">Reference proteome</keyword>
<dbReference type="InterPro" id="IPR050398">
    <property type="entry name" value="HssS/ArlS-like"/>
</dbReference>
<dbReference type="CDD" id="cd00075">
    <property type="entry name" value="HATPase"/>
    <property type="match status" value="1"/>
</dbReference>
<evidence type="ECO:0000256" key="13">
    <source>
        <dbReference type="ARBA" id="ARBA00023136"/>
    </source>
</evidence>
<dbReference type="Pfam" id="PF00512">
    <property type="entry name" value="HisKA"/>
    <property type="match status" value="1"/>
</dbReference>
<protein>
    <recommendedName>
        <fullName evidence="3">histidine kinase</fullName>
        <ecNumber evidence="3">2.7.13.3</ecNumber>
    </recommendedName>
</protein>
<keyword evidence="8" id="KW-0547">Nucleotide-binding</keyword>
<dbReference type="PROSITE" id="PS50885">
    <property type="entry name" value="HAMP"/>
    <property type="match status" value="1"/>
</dbReference>
<evidence type="ECO:0000256" key="4">
    <source>
        <dbReference type="ARBA" id="ARBA00022475"/>
    </source>
</evidence>
<evidence type="ECO:0000256" key="7">
    <source>
        <dbReference type="ARBA" id="ARBA00022692"/>
    </source>
</evidence>
<dbReference type="Gene3D" id="1.10.287.130">
    <property type="match status" value="1"/>
</dbReference>
<comment type="caution">
    <text evidence="17">The sequence shown here is derived from an EMBL/GenBank/DDBJ whole genome shotgun (WGS) entry which is preliminary data.</text>
</comment>
<reference evidence="18" key="1">
    <citation type="journal article" date="2019" name="Int. J. Syst. Evol. Microbiol.">
        <title>The Global Catalogue of Microorganisms (GCM) 10K type strain sequencing project: providing services to taxonomists for standard genome sequencing and annotation.</title>
        <authorList>
            <consortium name="The Broad Institute Genomics Platform"/>
            <consortium name="The Broad Institute Genome Sequencing Center for Infectious Disease"/>
            <person name="Wu L."/>
            <person name="Ma J."/>
        </authorList>
    </citation>
    <scope>NUCLEOTIDE SEQUENCE [LARGE SCALE GENOMIC DNA]</scope>
    <source>
        <strain evidence="18">KACC 14058</strain>
    </source>
</reference>
<feature type="domain" description="Histidine kinase" evidence="15">
    <location>
        <begin position="255"/>
        <end position="471"/>
    </location>
</feature>
<dbReference type="Pfam" id="PF00672">
    <property type="entry name" value="HAMP"/>
    <property type="match status" value="1"/>
</dbReference>
<dbReference type="PRINTS" id="PR00344">
    <property type="entry name" value="BCTRLSENSOR"/>
</dbReference>
<keyword evidence="13 14" id="KW-0472">Membrane</keyword>
<dbReference type="RefSeq" id="WP_390195465.1">
    <property type="nucleotide sequence ID" value="NZ_JBHSDV010000001.1"/>
</dbReference>
<dbReference type="InterPro" id="IPR036890">
    <property type="entry name" value="HATPase_C_sf"/>
</dbReference>
<comment type="subcellular location">
    <subcellularLocation>
        <location evidence="2">Cell membrane</location>
        <topology evidence="2">Multi-pass membrane protein</topology>
    </subcellularLocation>
</comment>
<evidence type="ECO:0000256" key="1">
    <source>
        <dbReference type="ARBA" id="ARBA00000085"/>
    </source>
</evidence>
<keyword evidence="11 14" id="KW-1133">Transmembrane helix</keyword>
<dbReference type="SMART" id="SM00304">
    <property type="entry name" value="HAMP"/>
    <property type="match status" value="1"/>
</dbReference>
<dbReference type="SUPFAM" id="SSF55874">
    <property type="entry name" value="ATPase domain of HSP90 chaperone/DNA topoisomerase II/histidine kinase"/>
    <property type="match status" value="1"/>
</dbReference>
<keyword evidence="9" id="KW-0418">Kinase</keyword>
<evidence type="ECO:0000256" key="2">
    <source>
        <dbReference type="ARBA" id="ARBA00004651"/>
    </source>
</evidence>
<dbReference type="Proteomes" id="UP001595880">
    <property type="component" value="Unassembled WGS sequence"/>
</dbReference>
<dbReference type="GO" id="GO:0005524">
    <property type="term" value="F:ATP binding"/>
    <property type="evidence" value="ECO:0007669"/>
    <property type="project" value="UniProtKB-KW"/>
</dbReference>
<evidence type="ECO:0000256" key="14">
    <source>
        <dbReference type="SAM" id="Phobius"/>
    </source>
</evidence>
<feature type="domain" description="HAMP" evidence="16">
    <location>
        <begin position="194"/>
        <end position="247"/>
    </location>
</feature>
<evidence type="ECO:0000256" key="11">
    <source>
        <dbReference type="ARBA" id="ARBA00022989"/>
    </source>
</evidence>
<evidence type="ECO:0000259" key="16">
    <source>
        <dbReference type="PROSITE" id="PS50885"/>
    </source>
</evidence>
<evidence type="ECO:0000256" key="8">
    <source>
        <dbReference type="ARBA" id="ARBA00022741"/>
    </source>
</evidence>
<dbReference type="PROSITE" id="PS50109">
    <property type="entry name" value="HIS_KIN"/>
    <property type="match status" value="1"/>
</dbReference>
<dbReference type="EMBL" id="JBHSDV010000001">
    <property type="protein sequence ID" value="MFC4386664.1"/>
    <property type="molecule type" value="Genomic_DNA"/>
</dbReference>
<evidence type="ECO:0000313" key="18">
    <source>
        <dbReference type="Proteomes" id="UP001595880"/>
    </source>
</evidence>
<evidence type="ECO:0000256" key="3">
    <source>
        <dbReference type="ARBA" id="ARBA00012438"/>
    </source>
</evidence>
<evidence type="ECO:0000256" key="6">
    <source>
        <dbReference type="ARBA" id="ARBA00022679"/>
    </source>
</evidence>
<dbReference type="PANTHER" id="PTHR45528">
    <property type="entry name" value="SENSOR HISTIDINE KINASE CPXA"/>
    <property type="match status" value="1"/>
</dbReference>
<dbReference type="Pfam" id="PF02518">
    <property type="entry name" value="HATPase_c"/>
    <property type="match status" value="1"/>
</dbReference>
<dbReference type="EC" id="2.7.13.3" evidence="3"/>
<dbReference type="InterPro" id="IPR003661">
    <property type="entry name" value="HisK_dim/P_dom"/>
</dbReference>
<evidence type="ECO:0000313" key="17">
    <source>
        <dbReference type="EMBL" id="MFC4386664.1"/>
    </source>
</evidence>
<dbReference type="SMART" id="SM00388">
    <property type="entry name" value="HisKA"/>
    <property type="match status" value="1"/>
</dbReference>
<keyword evidence="10 17" id="KW-0067">ATP-binding</keyword>
<keyword evidence="12" id="KW-0902">Two-component regulatory system</keyword>
<organism evidence="17 18">
    <name type="scientific">Gracilibacillus marinus</name>
    <dbReference type="NCBI Taxonomy" id="630535"/>
    <lineage>
        <taxon>Bacteria</taxon>
        <taxon>Bacillati</taxon>
        <taxon>Bacillota</taxon>
        <taxon>Bacilli</taxon>
        <taxon>Bacillales</taxon>
        <taxon>Bacillaceae</taxon>
        <taxon>Gracilibacillus</taxon>
    </lineage>
</organism>
<dbReference type="CDD" id="cd06225">
    <property type="entry name" value="HAMP"/>
    <property type="match status" value="1"/>
</dbReference>
<keyword evidence="6" id="KW-0808">Transferase</keyword>
<keyword evidence="7 14" id="KW-0812">Transmembrane</keyword>
<name>A0ABV8VR38_9BACI</name>
<evidence type="ECO:0000259" key="15">
    <source>
        <dbReference type="PROSITE" id="PS50109"/>
    </source>
</evidence>
<dbReference type="InterPro" id="IPR004358">
    <property type="entry name" value="Sig_transdc_His_kin-like_C"/>
</dbReference>
<evidence type="ECO:0000256" key="12">
    <source>
        <dbReference type="ARBA" id="ARBA00023012"/>
    </source>
</evidence>
<sequence>MSTNRTIPLQRYWTSRFLLTLIIGLIIVATVSALWIRHTTLENRLQVMEFMAEETARKMADLQEEELPPGMDIHRFLEGEGRFLDIEGKPTIYITNTDGMVIYENVREVLQNKQIEPSYLTEEDDVQEVNNGQTNSIYYVVRKPIEIDDAIVGYVFYVEQKDKLAKVEQAYGQLTIMILSLLVLGWIAIYVLARRLAKPIKEVADAAKQIEDGNYQVELFTDAKEEEVAMLIQSFKEMAQKLEKLETLRTELLAGVSHELKTPVTSISGLLGAIQDDVVEGEEAREFLNISIKETEKIKKMVDDLLAFNTFAANAVTVSLDSYLINELMKESIQLWEKTQGSQGIVITSQLLQEDKEVQVDYVRVQQIMMNLLHNANHATSTNGTVKIQLSLQNNFIQIDVADNGIGIKEEEQTYIFERFYRGENKKYSIGGLGLGLPFSKMIAQALGGDLLLVESSPNGTTFRLILPAETAK</sequence>
<dbReference type="SUPFAM" id="SSF47384">
    <property type="entry name" value="Homodimeric domain of signal transducing histidine kinase"/>
    <property type="match status" value="1"/>
</dbReference>